<dbReference type="InterPro" id="IPR020941">
    <property type="entry name" value="SUFU-like_domain"/>
</dbReference>
<reference evidence="2" key="1">
    <citation type="submission" date="2023-02" db="EMBL/GenBank/DDBJ databases">
        <title>Kitasatospora phosalacinea NBRC 14627.</title>
        <authorList>
            <person name="Ichikawa N."/>
            <person name="Sato H."/>
            <person name="Tonouchi N."/>
        </authorList>
    </citation>
    <scope>NUCLEOTIDE SEQUENCE</scope>
    <source>
        <strain evidence="2">NBRC 14627</strain>
    </source>
</reference>
<evidence type="ECO:0000313" key="2">
    <source>
        <dbReference type="EMBL" id="GLW75357.1"/>
    </source>
</evidence>
<evidence type="ECO:0000259" key="1">
    <source>
        <dbReference type="Pfam" id="PF05076"/>
    </source>
</evidence>
<accession>A0A9W6QJ23</accession>
<feature type="domain" description="Suppressor of fused-like" evidence="1">
    <location>
        <begin position="66"/>
        <end position="210"/>
    </location>
</feature>
<dbReference type="Pfam" id="PF05076">
    <property type="entry name" value="SUFU"/>
    <property type="match status" value="1"/>
</dbReference>
<dbReference type="EMBL" id="BSSA01000056">
    <property type="protein sequence ID" value="GLW75357.1"/>
    <property type="molecule type" value="Genomic_DNA"/>
</dbReference>
<evidence type="ECO:0000313" key="3">
    <source>
        <dbReference type="Proteomes" id="UP001165041"/>
    </source>
</evidence>
<dbReference type="AlphaFoldDB" id="A0A9W6QJ23"/>
<gene>
    <name evidence="2" type="ORF">Kpho02_76540</name>
</gene>
<comment type="caution">
    <text evidence="2">The sequence shown here is derived from an EMBL/GenBank/DDBJ whole genome shotgun (WGS) entry which is preliminary data.</text>
</comment>
<sequence>MPLRADGSTTEQVFGPEIITAMFAAKRRQQAISAVELHVRDFFAGHQIQANDYDLGPGRRAAVPGLRIIAAGPGPRGRCWTYVTAGCWSALENDGHGLEFALTAPAGDVSFVDLLSKIAYYHAGHHLDLEHSMPIGGPWIPGSSCDHLLVSLPYLHGPGLEHCPLPEGHARILWTLPVTAAEIAFRREHGHEALEQLFDEHGIDPTDPRRASVV</sequence>
<protein>
    <recommendedName>
        <fullName evidence="1">Suppressor of fused-like domain-containing protein</fullName>
    </recommendedName>
</protein>
<proteinExistence type="predicted"/>
<dbReference type="SUPFAM" id="SSF103359">
    <property type="entry name" value="Suppressor of Fused, N-terminal domain"/>
    <property type="match status" value="1"/>
</dbReference>
<dbReference type="Proteomes" id="UP001165041">
    <property type="component" value="Unassembled WGS sequence"/>
</dbReference>
<organism evidence="2 3">
    <name type="scientific">Kitasatospora phosalacinea</name>
    <dbReference type="NCBI Taxonomy" id="2065"/>
    <lineage>
        <taxon>Bacteria</taxon>
        <taxon>Bacillati</taxon>
        <taxon>Actinomycetota</taxon>
        <taxon>Actinomycetes</taxon>
        <taxon>Kitasatosporales</taxon>
        <taxon>Streptomycetaceae</taxon>
        <taxon>Kitasatospora</taxon>
    </lineage>
</organism>
<dbReference type="InterPro" id="IPR037181">
    <property type="entry name" value="SUFU_N"/>
</dbReference>
<name>A0A9W6QJ23_9ACTN</name>